<proteinExistence type="predicted"/>
<dbReference type="Proteomes" id="UP000824120">
    <property type="component" value="Chromosome 12"/>
</dbReference>
<dbReference type="PANTHER" id="PTHR15140:SF51">
    <property type="entry name" value="LATE BLIGHT RESISTANCE PROTEIN HOMOLOG R1A-3 ISOFORM X1"/>
    <property type="match status" value="1"/>
</dbReference>
<evidence type="ECO:0000313" key="1">
    <source>
        <dbReference type="EMBL" id="KAG5570512.1"/>
    </source>
</evidence>
<dbReference type="AlphaFoldDB" id="A0A9J5W5K0"/>
<dbReference type="Gene3D" id="3.80.10.10">
    <property type="entry name" value="Ribonuclease Inhibitor"/>
    <property type="match status" value="1"/>
</dbReference>
<dbReference type="EMBL" id="JACXVP010000012">
    <property type="protein sequence ID" value="KAG5570512.1"/>
    <property type="molecule type" value="Genomic_DNA"/>
</dbReference>
<name>A0A9J5W5K0_SOLCO</name>
<reference evidence="1 2" key="1">
    <citation type="submission" date="2020-09" db="EMBL/GenBank/DDBJ databases">
        <title>De no assembly of potato wild relative species, Solanum commersonii.</title>
        <authorList>
            <person name="Cho K."/>
        </authorList>
    </citation>
    <scope>NUCLEOTIDE SEQUENCE [LARGE SCALE GENOMIC DNA]</scope>
    <source>
        <strain evidence="1">LZ3.2</strain>
        <tissue evidence="1">Leaf</tissue>
    </source>
</reference>
<sequence length="127" mass="14427">MIFSRDVMNLLANLPNLEVLKADNAFNGTDWKLDEDVVFNELKNLQIKSGCLVRWEGGSNNFPMLEKLLLYGLNELEEIPENIGEIMTLTLIQIHSCGRMNGVEISAKKIQEEQESLGNYELKVQIT</sequence>
<organism evidence="1 2">
    <name type="scientific">Solanum commersonii</name>
    <name type="common">Commerson's wild potato</name>
    <name type="synonym">Commerson's nightshade</name>
    <dbReference type="NCBI Taxonomy" id="4109"/>
    <lineage>
        <taxon>Eukaryota</taxon>
        <taxon>Viridiplantae</taxon>
        <taxon>Streptophyta</taxon>
        <taxon>Embryophyta</taxon>
        <taxon>Tracheophyta</taxon>
        <taxon>Spermatophyta</taxon>
        <taxon>Magnoliopsida</taxon>
        <taxon>eudicotyledons</taxon>
        <taxon>Gunneridae</taxon>
        <taxon>Pentapetalae</taxon>
        <taxon>asterids</taxon>
        <taxon>lamiids</taxon>
        <taxon>Solanales</taxon>
        <taxon>Solanaceae</taxon>
        <taxon>Solanoideae</taxon>
        <taxon>Solaneae</taxon>
        <taxon>Solanum</taxon>
    </lineage>
</organism>
<dbReference type="InterPro" id="IPR032675">
    <property type="entry name" value="LRR_dom_sf"/>
</dbReference>
<dbReference type="PANTHER" id="PTHR15140">
    <property type="entry name" value="TUBULIN-SPECIFIC CHAPERONE E"/>
    <property type="match status" value="1"/>
</dbReference>
<evidence type="ECO:0000313" key="2">
    <source>
        <dbReference type="Proteomes" id="UP000824120"/>
    </source>
</evidence>
<accession>A0A9J5W5K0</accession>
<dbReference type="SUPFAM" id="SSF52047">
    <property type="entry name" value="RNI-like"/>
    <property type="match status" value="1"/>
</dbReference>
<gene>
    <name evidence="1" type="ORF">H5410_060278</name>
</gene>
<protein>
    <submittedName>
        <fullName evidence="1">Uncharacterized protein</fullName>
    </submittedName>
</protein>
<keyword evidence="2" id="KW-1185">Reference proteome</keyword>
<dbReference type="OrthoDB" id="1301451at2759"/>
<comment type="caution">
    <text evidence="1">The sequence shown here is derived from an EMBL/GenBank/DDBJ whole genome shotgun (WGS) entry which is preliminary data.</text>
</comment>